<reference evidence="1" key="1">
    <citation type="submission" date="2021-01" db="EMBL/GenBank/DDBJ databases">
        <authorList>
            <person name="Kaushik A."/>
        </authorList>
    </citation>
    <scope>NUCLEOTIDE SEQUENCE</scope>
    <source>
        <strain evidence="1">AG2-2IIIB</strain>
    </source>
</reference>
<organism evidence="1 2">
    <name type="scientific">Rhizoctonia solani</name>
    <dbReference type="NCBI Taxonomy" id="456999"/>
    <lineage>
        <taxon>Eukaryota</taxon>
        <taxon>Fungi</taxon>
        <taxon>Dikarya</taxon>
        <taxon>Basidiomycota</taxon>
        <taxon>Agaricomycotina</taxon>
        <taxon>Agaricomycetes</taxon>
        <taxon>Cantharellales</taxon>
        <taxon>Ceratobasidiaceae</taxon>
        <taxon>Rhizoctonia</taxon>
    </lineage>
</organism>
<evidence type="ECO:0000313" key="2">
    <source>
        <dbReference type="Proteomes" id="UP000663843"/>
    </source>
</evidence>
<dbReference type="AlphaFoldDB" id="A0A8H2X672"/>
<dbReference type="EMBL" id="CAJMWT010001724">
    <property type="protein sequence ID" value="CAE6417134.1"/>
    <property type="molecule type" value="Genomic_DNA"/>
</dbReference>
<accession>A0A8H2X672</accession>
<sequence length="479" mass="54218">MLTTLNNNPHALWGRSFPAYFESYTNQALAAPLSPLEETHVRVQAAKTIEWIVALGTAPKSSTHGAARYITLPMLKSIIDTTKIPEEMKRLADPSACLLQRIGRLDITIQRMNLASESLLVFWSDAAAVVSWDVRNRGRIIPGLCVLFTGDALDRLLNLLHDNQKQYFIILKVLESMGLSGLMLALQSHILVGGVTMSKNTKCGDLVDNRIQPYSRLLWRYLLSVPISIEHEAQAVYEIQYDVTYWARFRDSHFIDVEDSRNLLQALNEKLVSSSMTQLTPVMTLLRFVEPLVVPGCEDLVPTLVERCLRLMWNAIENSDACSNTTRIVITSVLTLIRYIFQEIKPKSFHHQAWIVQLVDTIINESLTDLILRALVTSPDFVPGQQDVTERLYSIAFELYEDLVHLVPRSYLISRLHDSGVLTDWHKYVTHFLGTDNTIRAPHASSVRSSRRACGEAMIHTLVRKVFDSRLVLSLARPS</sequence>
<gene>
    <name evidence="1" type="ORF">RDB_LOCUS49909</name>
</gene>
<evidence type="ECO:0000313" key="1">
    <source>
        <dbReference type="EMBL" id="CAE6417134.1"/>
    </source>
</evidence>
<protein>
    <submittedName>
        <fullName evidence="1">Uncharacterized protein</fullName>
    </submittedName>
</protein>
<comment type="caution">
    <text evidence="1">The sequence shown here is derived from an EMBL/GenBank/DDBJ whole genome shotgun (WGS) entry which is preliminary data.</text>
</comment>
<name>A0A8H2X672_9AGAM</name>
<dbReference type="Proteomes" id="UP000663843">
    <property type="component" value="Unassembled WGS sequence"/>
</dbReference>
<proteinExistence type="predicted"/>